<evidence type="ECO:0000256" key="1">
    <source>
        <dbReference type="SAM" id="Phobius"/>
    </source>
</evidence>
<protein>
    <recommendedName>
        <fullName evidence="4">Transmembrane protein</fullName>
    </recommendedName>
</protein>
<keyword evidence="3" id="KW-1185">Reference proteome</keyword>
<dbReference type="AlphaFoldDB" id="A0AAQ3NIF0"/>
<name>A0AAQ3NIF0_VIGMU</name>
<keyword evidence="1" id="KW-0472">Membrane</keyword>
<evidence type="ECO:0008006" key="4">
    <source>
        <dbReference type="Google" id="ProtNLM"/>
    </source>
</evidence>
<accession>A0AAQ3NIF0</accession>
<organism evidence="2 3">
    <name type="scientific">Vigna mungo</name>
    <name type="common">Black gram</name>
    <name type="synonym">Phaseolus mungo</name>
    <dbReference type="NCBI Taxonomy" id="3915"/>
    <lineage>
        <taxon>Eukaryota</taxon>
        <taxon>Viridiplantae</taxon>
        <taxon>Streptophyta</taxon>
        <taxon>Embryophyta</taxon>
        <taxon>Tracheophyta</taxon>
        <taxon>Spermatophyta</taxon>
        <taxon>Magnoliopsida</taxon>
        <taxon>eudicotyledons</taxon>
        <taxon>Gunneridae</taxon>
        <taxon>Pentapetalae</taxon>
        <taxon>rosids</taxon>
        <taxon>fabids</taxon>
        <taxon>Fabales</taxon>
        <taxon>Fabaceae</taxon>
        <taxon>Papilionoideae</taxon>
        <taxon>50 kb inversion clade</taxon>
        <taxon>NPAAA clade</taxon>
        <taxon>indigoferoid/millettioid clade</taxon>
        <taxon>Phaseoleae</taxon>
        <taxon>Vigna</taxon>
    </lineage>
</organism>
<dbReference type="EMBL" id="CP144696">
    <property type="protein sequence ID" value="WVZ09535.1"/>
    <property type="molecule type" value="Genomic_DNA"/>
</dbReference>
<evidence type="ECO:0000313" key="2">
    <source>
        <dbReference type="EMBL" id="WVZ09535.1"/>
    </source>
</evidence>
<evidence type="ECO:0000313" key="3">
    <source>
        <dbReference type="Proteomes" id="UP001374535"/>
    </source>
</evidence>
<reference evidence="2 3" key="1">
    <citation type="journal article" date="2023" name="Life. Sci Alliance">
        <title>Evolutionary insights into 3D genome organization and epigenetic landscape of Vigna mungo.</title>
        <authorList>
            <person name="Junaid A."/>
            <person name="Singh B."/>
            <person name="Bhatia S."/>
        </authorList>
    </citation>
    <scope>NUCLEOTIDE SEQUENCE [LARGE SCALE GENOMIC DNA]</scope>
    <source>
        <strain evidence="2">Urdbean</strain>
    </source>
</reference>
<keyword evidence="1" id="KW-0812">Transmembrane</keyword>
<keyword evidence="1" id="KW-1133">Transmembrane helix</keyword>
<proteinExistence type="predicted"/>
<dbReference type="Proteomes" id="UP001374535">
    <property type="component" value="Chromosome 5"/>
</dbReference>
<feature type="transmembrane region" description="Helical" evidence="1">
    <location>
        <begin position="173"/>
        <end position="191"/>
    </location>
</feature>
<gene>
    <name evidence="2" type="ORF">V8G54_014065</name>
</gene>
<sequence>MLPNLTASHRLLHHRTSSFTSFLSSLSFASSSSTSSPTLPLHQVLHHSSITYNIFILQFLNFKIPHIFLLLSDLNHFSRFNRSPSHHLGKQTQCISRFFLFSNYFLFMHFYRSVSRFAGQDRRRHWTLHGCKTKRRFGDPNFAADSEITLSQKTRRLLSSHTCSLLAFRNRSLHSIFLFMLYIRFAFIYRYKNYNKK</sequence>